<dbReference type="EMBL" id="UINC01028728">
    <property type="protein sequence ID" value="SVB10226.1"/>
    <property type="molecule type" value="Genomic_DNA"/>
</dbReference>
<dbReference type="InterPro" id="IPR051793">
    <property type="entry name" value="NADH:flavin_oxidoreductase"/>
</dbReference>
<gene>
    <name evidence="11" type="ORF">METZ01_LOCUS163080</name>
</gene>
<evidence type="ECO:0000259" key="10">
    <source>
        <dbReference type="Pfam" id="PF00724"/>
    </source>
</evidence>
<dbReference type="Pfam" id="PF00724">
    <property type="entry name" value="Oxidored_FMN"/>
    <property type="match status" value="1"/>
</dbReference>
<dbReference type="InterPro" id="IPR013785">
    <property type="entry name" value="Aldolase_TIM"/>
</dbReference>
<evidence type="ECO:0000256" key="3">
    <source>
        <dbReference type="ARBA" id="ARBA00011048"/>
    </source>
</evidence>
<accession>A0A382B8X2</accession>
<dbReference type="GO" id="GO:0010181">
    <property type="term" value="F:FMN binding"/>
    <property type="evidence" value="ECO:0007669"/>
    <property type="project" value="InterPro"/>
</dbReference>
<evidence type="ECO:0000256" key="7">
    <source>
        <dbReference type="ARBA" id="ARBA00023002"/>
    </source>
</evidence>
<protein>
    <recommendedName>
        <fullName evidence="10">NADH:flavin oxidoreductase/NADH oxidase N-terminal domain-containing protein</fullName>
    </recommendedName>
</protein>
<comment type="cofactor">
    <cofactor evidence="1">
        <name>FMN</name>
        <dbReference type="ChEBI" id="CHEBI:58210"/>
    </cofactor>
</comment>
<evidence type="ECO:0000256" key="1">
    <source>
        <dbReference type="ARBA" id="ARBA00001917"/>
    </source>
</evidence>
<dbReference type="PANTHER" id="PTHR42917:SF2">
    <property type="entry name" value="2,4-DIENOYL-COA REDUCTASE [(2E)-ENOYL-COA-PRODUCING]"/>
    <property type="match status" value="1"/>
</dbReference>
<keyword evidence="5" id="KW-0288">FMN</keyword>
<evidence type="ECO:0000256" key="5">
    <source>
        <dbReference type="ARBA" id="ARBA00022643"/>
    </source>
</evidence>
<evidence type="ECO:0000256" key="9">
    <source>
        <dbReference type="ARBA" id="ARBA00023014"/>
    </source>
</evidence>
<keyword evidence="6" id="KW-0479">Metal-binding</keyword>
<comment type="similarity">
    <text evidence="3">In the N-terminal section; belongs to the NADH:flavin oxidoreductase/NADH oxidase family.</text>
</comment>
<dbReference type="CDD" id="cd02929">
    <property type="entry name" value="TMADH_HD_FMN"/>
    <property type="match status" value="1"/>
</dbReference>
<comment type="cofactor">
    <cofactor evidence="2">
        <name>[4Fe-4S] cluster</name>
        <dbReference type="ChEBI" id="CHEBI:49883"/>
    </cofactor>
</comment>
<dbReference type="PANTHER" id="PTHR42917">
    <property type="entry name" value="2,4-DIENOYL-COA REDUCTASE"/>
    <property type="match status" value="1"/>
</dbReference>
<proteinExistence type="inferred from homology"/>
<dbReference type="Gene3D" id="3.20.20.70">
    <property type="entry name" value="Aldolase class I"/>
    <property type="match status" value="1"/>
</dbReference>
<dbReference type="InterPro" id="IPR001155">
    <property type="entry name" value="OxRdtase_FMN_N"/>
</dbReference>
<dbReference type="SUPFAM" id="SSF51395">
    <property type="entry name" value="FMN-linked oxidoreductases"/>
    <property type="match status" value="1"/>
</dbReference>
<keyword evidence="8" id="KW-0408">Iron</keyword>
<keyword evidence="9" id="KW-0411">Iron-sulfur</keyword>
<dbReference type="SUPFAM" id="SSF51905">
    <property type="entry name" value="FAD/NAD(P)-binding domain"/>
    <property type="match status" value="1"/>
</dbReference>
<reference evidence="11" key="1">
    <citation type="submission" date="2018-05" db="EMBL/GenBank/DDBJ databases">
        <authorList>
            <person name="Lanie J.A."/>
            <person name="Ng W.-L."/>
            <person name="Kazmierczak K.M."/>
            <person name="Andrzejewski T.M."/>
            <person name="Davidsen T.M."/>
            <person name="Wayne K.J."/>
            <person name="Tettelin H."/>
            <person name="Glass J.I."/>
            <person name="Rusch D."/>
            <person name="Podicherti R."/>
            <person name="Tsui H.-C.T."/>
            <person name="Winkler M.E."/>
        </authorList>
    </citation>
    <scope>NUCLEOTIDE SEQUENCE</scope>
</reference>
<dbReference type="GO" id="GO:0016491">
    <property type="term" value="F:oxidoreductase activity"/>
    <property type="evidence" value="ECO:0007669"/>
    <property type="project" value="UniProtKB-KW"/>
</dbReference>
<evidence type="ECO:0000256" key="8">
    <source>
        <dbReference type="ARBA" id="ARBA00023004"/>
    </source>
</evidence>
<name>A0A382B8X2_9ZZZZ</name>
<dbReference type="AlphaFoldDB" id="A0A382B8X2"/>
<organism evidence="11">
    <name type="scientific">marine metagenome</name>
    <dbReference type="NCBI Taxonomy" id="408172"/>
    <lineage>
        <taxon>unclassified sequences</taxon>
        <taxon>metagenomes</taxon>
        <taxon>ecological metagenomes</taxon>
    </lineage>
</organism>
<feature type="non-terminal residue" evidence="11">
    <location>
        <position position="404"/>
    </location>
</feature>
<evidence type="ECO:0000256" key="2">
    <source>
        <dbReference type="ARBA" id="ARBA00001966"/>
    </source>
</evidence>
<evidence type="ECO:0000256" key="4">
    <source>
        <dbReference type="ARBA" id="ARBA00022630"/>
    </source>
</evidence>
<sequence>MSLDERYRILFEPLKIGPVTAPNRFYQVPHCNGMGYRDVSGMVALRAIKAEGGWGTVCTEQVEIHHTSEITPFIELRIWDDRDVPLLARISSAVHEYGSLAGIELAYNGINSPNFYSREVPLGPSDLPTLTFTNDPVQARAMTKSDIADLRRWHRKAALRAKSAGFDIIYVYGAHGFGAPQHFISRRFNHRTDEYGGTLKNRARLLVELIEDTKEAVGDTCAVACRIGVDELIGKEGIHREEMLELFSEIGDLPDLWDLTLCNWEYDSRTSRFGDEGHEEPFVNGFKQLTEKPVVGVGRFTSPDTMVSQIQRGILDLIGAARPSIADPFLPKKIKEDRIEDIRECIGCNICVSGDMTMSPIRCTQNPTMGEEWRRRWHPEKIKSKGPSKNVLIVGGGPAGMECA</sequence>
<evidence type="ECO:0000256" key="6">
    <source>
        <dbReference type="ARBA" id="ARBA00022723"/>
    </source>
</evidence>
<evidence type="ECO:0000313" key="11">
    <source>
        <dbReference type="EMBL" id="SVB10226.1"/>
    </source>
</evidence>
<feature type="domain" description="NADH:flavin oxidoreductase/NADH oxidase N-terminal" evidence="10">
    <location>
        <begin position="10"/>
        <end position="338"/>
    </location>
</feature>
<keyword evidence="4" id="KW-0285">Flavoprotein</keyword>
<dbReference type="GO" id="GO:0046872">
    <property type="term" value="F:metal ion binding"/>
    <property type="evidence" value="ECO:0007669"/>
    <property type="project" value="UniProtKB-KW"/>
</dbReference>
<dbReference type="GO" id="GO:0051536">
    <property type="term" value="F:iron-sulfur cluster binding"/>
    <property type="evidence" value="ECO:0007669"/>
    <property type="project" value="UniProtKB-KW"/>
</dbReference>
<dbReference type="InterPro" id="IPR037348">
    <property type="entry name" value="TMADH/DMDH_FMN-bd"/>
</dbReference>
<dbReference type="InterPro" id="IPR036188">
    <property type="entry name" value="FAD/NAD-bd_sf"/>
</dbReference>
<keyword evidence="7" id="KW-0560">Oxidoreductase</keyword>